<dbReference type="PRINTS" id="PR00508">
    <property type="entry name" value="S21N4MTFRASE"/>
</dbReference>
<feature type="domain" description="DNA methylase N-4/N-6" evidence="9">
    <location>
        <begin position="38"/>
        <end position="107"/>
    </location>
</feature>
<evidence type="ECO:0000256" key="8">
    <source>
        <dbReference type="RuleBase" id="RU362026"/>
    </source>
</evidence>
<keyword evidence="3" id="KW-0808">Transferase</keyword>
<dbReference type="Pfam" id="PF01555">
    <property type="entry name" value="N6_N4_Mtase"/>
    <property type="match status" value="2"/>
</dbReference>
<dbReference type="Gene3D" id="3.40.50.150">
    <property type="entry name" value="Vaccinia Virus protein VP39"/>
    <property type="match status" value="2"/>
</dbReference>
<evidence type="ECO:0000313" key="11">
    <source>
        <dbReference type="Proteomes" id="UP000215788"/>
    </source>
</evidence>
<keyword evidence="2" id="KW-0489">Methyltransferase</keyword>
<reference evidence="10 11" key="1">
    <citation type="submission" date="2017-08" db="EMBL/GenBank/DDBJ databases">
        <title>Genomic and metabolic characterisation of spoilage-associated Pseudomonas species.</title>
        <authorList>
            <person name="Stanborough T."/>
            <person name="Fegan N."/>
            <person name="Powell S.M."/>
            <person name="Singh T."/>
            <person name="Tamplin M.L."/>
            <person name="Chandry P.S."/>
        </authorList>
    </citation>
    <scope>NUCLEOTIDE SEQUENCE [LARGE SCALE GENOMIC DNA]</scope>
    <source>
        <strain evidence="10 11">L1802</strain>
    </source>
</reference>
<feature type="domain" description="DNA methylase N-4/N-6" evidence="9">
    <location>
        <begin position="277"/>
        <end position="373"/>
    </location>
</feature>
<keyword evidence="6" id="KW-0238">DNA-binding</keyword>
<dbReference type="EMBL" id="NQKI01000009">
    <property type="protein sequence ID" value="OZY60001.1"/>
    <property type="molecule type" value="Genomic_DNA"/>
</dbReference>
<dbReference type="Proteomes" id="UP000215788">
    <property type="component" value="Unassembled WGS sequence"/>
</dbReference>
<dbReference type="GO" id="GO:0003677">
    <property type="term" value="F:DNA binding"/>
    <property type="evidence" value="ECO:0007669"/>
    <property type="project" value="UniProtKB-KW"/>
</dbReference>
<dbReference type="InterPro" id="IPR017985">
    <property type="entry name" value="MeTrfase_CN4_CS"/>
</dbReference>
<name>A0A266NBY0_9PSED</name>
<evidence type="ECO:0000256" key="1">
    <source>
        <dbReference type="ARBA" id="ARBA00010203"/>
    </source>
</evidence>
<evidence type="ECO:0000256" key="5">
    <source>
        <dbReference type="ARBA" id="ARBA00022747"/>
    </source>
</evidence>
<comment type="similarity">
    <text evidence="1">Belongs to the N(4)/N(6)-methyltransferase family. N(4) subfamily.</text>
</comment>
<keyword evidence="5" id="KW-0680">Restriction system</keyword>
<comment type="caution">
    <text evidence="10">The sequence shown here is derived from an EMBL/GenBank/DDBJ whole genome shotgun (WGS) entry which is preliminary data.</text>
</comment>
<dbReference type="GO" id="GO:0015667">
    <property type="term" value="F:site-specific DNA-methyltransferase (cytosine-N4-specific) activity"/>
    <property type="evidence" value="ECO:0007669"/>
    <property type="project" value="UniProtKB-EC"/>
</dbReference>
<dbReference type="GO" id="GO:0032259">
    <property type="term" value="P:methylation"/>
    <property type="evidence" value="ECO:0007669"/>
    <property type="project" value="UniProtKB-KW"/>
</dbReference>
<evidence type="ECO:0000256" key="3">
    <source>
        <dbReference type="ARBA" id="ARBA00022679"/>
    </source>
</evidence>
<gene>
    <name evidence="10" type="ORF">CJF39_08080</name>
</gene>
<organism evidence="10 11">
    <name type="scientific">Pseudomonas lundensis</name>
    <dbReference type="NCBI Taxonomy" id="86185"/>
    <lineage>
        <taxon>Bacteria</taxon>
        <taxon>Pseudomonadati</taxon>
        <taxon>Pseudomonadota</taxon>
        <taxon>Gammaproteobacteria</taxon>
        <taxon>Pseudomonadales</taxon>
        <taxon>Pseudomonadaceae</taxon>
        <taxon>Pseudomonas</taxon>
    </lineage>
</organism>
<comment type="catalytic activity">
    <reaction evidence="7">
        <text>a 2'-deoxycytidine in DNA + S-adenosyl-L-methionine = an N(4)-methyl-2'-deoxycytidine in DNA + S-adenosyl-L-homocysteine + H(+)</text>
        <dbReference type="Rhea" id="RHEA:16857"/>
        <dbReference type="Rhea" id="RHEA-COMP:11369"/>
        <dbReference type="Rhea" id="RHEA-COMP:13674"/>
        <dbReference type="ChEBI" id="CHEBI:15378"/>
        <dbReference type="ChEBI" id="CHEBI:57856"/>
        <dbReference type="ChEBI" id="CHEBI:59789"/>
        <dbReference type="ChEBI" id="CHEBI:85452"/>
        <dbReference type="ChEBI" id="CHEBI:137933"/>
        <dbReference type="EC" id="2.1.1.113"/>
    </reaction>
</comment>
<evidence type="ECO:0000256" key="4">
    <source>
        <dbReference type="ARBA" id="ARBA00022691"/>
    </source>
</evidence>
<dbReference type="InterPro" id="IPR001091">
    <property type="entry name" value="RM_Methyltransferase"/>
</dbReference>
<dbReference type="EC" id="2.1.1.-" evidence="8"/>
<dbReference type="AlphaFoldDB" id="A0A266NBY0"/>
<evidence type="ECO:0000256" key="2">
    <source>
        <dbReference type="ARBA" id="ARBA00022603"/>
    </source>
</evidence>
<evidence type="ECO:0000256" key="6">
    <source>
        <dbReference type="ARBA" id="ARBA00023125"/>
    </source>
</evidence>
<dbReference type="InterPro" id="IPR002941">
    <property type="entry name" value="DNA_methylase_N4/N6"/>
</dbReference>
<dbReference type="InterPro" id="IPR029063">
    <property type="entry name" value="SAM-dependent_MTases_sf"/>
</dbReference>
<keyword evidence="4" id="KW-0949">S-adenosyl-L-methionine</keyword>
<accession>A0A266NBY0</accession>
<dbReference type="OrthoDB" id="9816043at2"/>
<protein>
    <recommendedName>
        <fullName evidence="8">Methyltransferase</fullName>
        <ecNumber evidence="8">2.1.1.-</ecNumber>
    </recommendedName>
</protein>
<evidence type="ECO:0000256" key="7">
    <source>
        <dbReference type="ARBA" id="ARBA00049120"/>
    </source>
</evidence>
<dbReference type="SUPFAM" id="SSF53335">
    <property type="entry name" value="S-adenosyl-L-methionine-dependent methyltransferases"/>
    <property type="match status" value="2"/>
</dbReference>
<evidence type="ECO:0000313" key="10">
    <source>
        <dbReference type="EMBL" id="OZY60001.1"/>
    </source>
</evidence>
<dbReference type="GO" id="GO:0009307">
    <property type="term" value="P:DNA restriction-modification system"/>
    <property type="evidence" value="ECO:0007669"/>
    <property type="project" value="UniProtKB-KW"/>
</dbReference>
<evidence type="ECO:0000259" key="9">
    <source>
        <dbReference type="Pfam" id="PF01555"/>
    </source>
</evidence>
<sequence length="420" mass="47901">MNRKALTLISPKHTQEVFTPRRTSFNLNINEQLESVDWSFPNLGNSGIHSLHWYPATYVAAIPGTLIPVFTEKGGLVLDPFNGSGTSGVEAIRLGRHFIGMDTNPVALLMSQAKLHFPDPKSLRKHIDTIIRDSEKLFSTQETIPHPHTEELSAWYHIDTLNTLNRLLTAILKISNNDTRRCLLAIFSGVLKNTSSQGRHWGWVCDNVKPKPFEITFKDALSTFINAANDYIKITDQSHKLVQVHSENETRKQTRSRYRLIHGDCVTNMQQLPDEHIDFIVTSPPYYGVADYVKSQRLSYLWFDKDELAPEQLGYRDFEKLRSHESGARSNRTRKNSHELYMAFICSFFTQCHRVLKKGSSMALVVGESGARASTTNELILAAEAEGFHLSLRRERDIKSSRRRLMASVKCEDILIFIKK</sequence>
<dbReference type="GO" id="GO:0008170">
    <property type="term" value="F:N-methyltransferase activity"/>
    <property type="evidence" value="ECO:0007669"/>
    <property type="project" value="InterPro"/>
</dbReference>
<proteinExistence type="inferred from homology"/>
<dbReference type="PROSITE" id="PS00093">
    <property type="entry name" value="N4_MTASE"/>
    <property type="match status" value="1"/>
</dbReference>